<name>A0A9X7VUL0_9BACL</name>
<dbReference type="RefSeq" id="WP_206654890.1">
    <property type="nucleotide sequence ID" value="NZ_CP071182.1"/>
</dbReference>
<proteinExistence type="predicted"/>
<dbReference type="Gene3D" id="3.40.50.1000">
    <property type="entry name" value="HAD superfamily/HAD-like"/>
    <property type="match status" value="1"/>
</dbReference>
<protein>
    <submittedName>
        <fullName evidence="1">Cof-type HAD-IIB family hydrolase</fullName>
    </submittedName>
</protein>
<evidence type="ECO:0000313" key="1">
    <source>
        <dbReference type="EMBL" id="QSO45519.1"/>
    </source>
</evidence>
<dbReference type="PANTHER" id="PTHR10000">
    <property type="entry name" value="PHOSPHOSERINE PHOSPHATASE"/>
    <property type="match status" value="1"/>
</dbReference>
<dbReference type="GO" id="GO:0016791">
    <property type="term" value="F:phosphatase activity"/>
    <property type="evidence" value="ECO:0007669"/>
    <property type="project" value="UniProtKB-ARBA"/>
</dbReference>
<dbReference type="KEGG" id="afx:JZ786_13135"/>
<evidence type="ECO:0000313" key="2">
    <source>
        <dbReference type="Proteomes" id="UP000663505"/>
    </source>
</evidence>
<dbReference type="Pfam" id="PF08282">
    <property type="entry name" value="Hydrolase_3"/>
    <property type="match status" value="1"/>
</dbReference>
<dbReference type="GO" id="GO:0000287">
    <property type="term" value="F:magnesium ion binding"/>
    <property type="evidence" value="ECO:0007669"/>
    <property type="project" value="TreeGrafter"/>
</dbReference>
<dbReference type="SUPFAM" id="SSF56784">
    <property type="entry name" value="HAD-like"/>
    <property type="match status" value="1"/>
</dbReference>
<sequence length="260" mass="28854">MDYQAVFMDIDGTLVTERQLVSSAREVVQRLNDRGYKVALCTGRSTVHTNGVQKHLGIENAVYFNGGLAVAHGDVTLSMPLEPSTVENILKLTSDHRQPLILHTRNRTLSLEEIPVEYQPILESYQFPPIERTTIDAVLSGTVGQIYQANVFATRDFDHVFSEHIPECLVYRWNRNAIDLQRLGCDKSIGAQTFLHRWNIPPAQAVHIGDGGNDIGMFRTMGLSIAMGNASDDVKANANVVTDRAENDGVLKALENLQLI</sequence>
<keyword evidence="2" id="KW-1185">Reference proteome</keyword>
<dbReference type="Proteomes" id="UP000663505">
    <property type="component" value="Chromosome"/>
</dbReference>
<dbReference type="GO" id="GO:0005829">
    <property type="term" value="C:cytosol"/>
    <property type="evidence" value="ECO:0007669"/>
    <property type="project" value="TreeGrafter"/>
</dbReference>
<dbReference type="AlphaFoldDB" id="A0A9X7VUL0"/>
<dbReference type="Gene3D" id="3.30.1240.10">
    <property type="match status" value="1"/>
</dbReference>
<dbReference type="NCBIfam" id="TIGR00099">
    <property type="entry name" value="Cof-subfamily"/>
    <property type="match status" value="1"/>
</dbReference>
<organism evidence="1 2">
    <name type="scientific">Alicyclobacillus mengziensis</name>
    <dbReference type="NCBI Taxonomy" id="2931921"/>
    <lineage>
        <taxon>Bacteria</taxon>
        <taxon>Bacillati</taxon>
        <taxon>Bacillota</taxon>
        <taxon>Bacilli</taxon>
        <taxon>Bacillales</taxon>
        <taxon>Alicyclobacillaceae</taxon>
        <taxon>Alicyclobacillus</taxon>
    </lineage>
</organism>
<dbReference type="EMBL" id="CP071182">
    <property type="protein sequence ID" value="QSO45519.1"/>
    <property type="molecule type" value="Genomic_DNA"/>
</dbReference>
<dbReference type="SFLD" id="SFLDS00003">
    <property type="entry name" value="Haloacid_Dehalogenase"/>
    <property type="match status" value="1"/>
</dbReference>
<keyword evidence="1" id="KW-0378">Hydrolase</keyword>
<dbReference type="SFLD" id="SFLDG01140">
    <property type="entry name" value="C2.B:_Phosphomannomutase_and_P"/>
    <property type="match status" value="1"/>
</dbReference>
<dbReference type="PROSITE" id="PS01228">
    <property type="entry name" value="COF_1"/>
    <property type="match status" value="1"/>
</dbReference>
<accession>A0A9X7VUL0</accession>
<dbReference type="PANTHER" id="PTHR10000:SF8">
    <property type="entry name" value="HAD SUPERFAMILY HYDROLASE-LIKE, TYPE 3"/>
    <property type="match status" value="1"/>
</dbReference>
<dbReference type="InterPro" id="IPR000150">
    <property type="entry name" value="Cof"/>
</dbReference>
<dbReference type="InterPro" id="IPR023214">
    <property type="entry name" value="HAD_sf"/>
</dbReference>
<dbReference type="NCBIfam" id="TIGR01484">
    <property type="entry name" value="HAD-SF-IIB"/>
    <property type="match status" value="1"/>
</dbReference>
<dbReference type="InterPro" id="IPR006379">
    <property type="entry name" value="HAD-SF_hydro_IIB"/>
</dbReference>
<reference evidence="1 2" key="1">
    <citation type="submission" date="2021-02" db="EMBL/GenBank/DDBJ databases">
        <title>Alicyclobacillus curvatus sp. nov. and Alicyclobacillus mengziensis sp. nov., two acidophilic bacteria isolated from acid mine drainage.</title>
        <authorList>
            <person name="Huang Y."/>
        </authorList>
    </citation>
    <scope>NUCLEOTIDE SEQUENCE [LARGE SCALE GENOMIC DNA]</scope>
    <source>
        <strain evidence="1 2">S30H14</strain>
    </source>
</reference>
<gene>
    <name evidence="1" type="ORF">JZ786_13135</name>
</gene>
<dbReference type="InterPro" id="IPR036412">
    <property type="entry name" value="HAD-like_sf"/>
</dbReference>